<protein>
    <submittedName>
        <fullName evidence="15">TonB-dependent receptor</fullName>
    </submittedName>
</protein>
<evidence type="ECO:0000256" key="12">
    <source>
        <dbReference type="RuleBase" id="RU003357"/>
    </source>
</evidence>
<accession>A0A520MZB5</accession>
<evidence type="ECO:0000256" key="5">
    <source>
        <dbReference type="ARBA" id="ARBA00022692"/>
    </source>
</evidence>
<evidence type="ECO:0000256" key="4">
    <source>
        <dbReference type="ARBA" id="ARBA00022496"/>
    </source>
</evidence>
<evidence type="ECO:0000256" key="10">
    <source>
        <dbReference type="ARBA" id="ARBA00023237"/>
    </source>
</evidence>
<evidence type="ECO:0000313" key="16">
    <source>
        <dbReference type="Proteomes" id="UP000319384"/>
    </source>
</evidence>
<dbReference type="GO" id="GO:0006826">
    <property type="term" value="P:iron ion transport"/>
    <property type="evidence" value="ECO:0007669"/>
    <property type="project" value="UniProtKB-KW"/>
</dbReference>
<evidence type="ECO:0000256" key="2">
    <source>
        <dbReference type="ARBA" id="ARBA00022448"/>
    </source>
</evidence>
<feature type="domain" description="TonB-dependent receptor plug" evidence="14">
    <location>
        <begin position="47"/>
        <end position="155"/>
    </location>
</feature>
<keyword evidence="9 11" id="KW-0472">Membrane</keyword>
<dbReference type="SUPFAM" id="SSF56935">
    <property type="entry name" value="Porins"/>
    <property type="match status" value="1"/>
</dbReference>
<keyword evidence="15" id="KW-0675">Receptor</keyword>
<keyword evidence="10 11" id="KW-0998">Cell outer membrane</keyword>
<evidence type="ECO:0000256" key="7">
    <source>
        <dbReference type="ARBA" id="ARBA00023065"/>
    </source>
</evidence>
<keyword evidence="5 11" id="KW-0812">Transmembrane</keyword>
<evidence type="ECO:0000259" key="13">
    <source>
        <dbReference type="Pfam" id="PF00593"/>
    </source>
</evidence>
<dbReference type="GO" id="GO:0009279">
    <property type="term" value="C:cell outer membrane"/>
    <property type="evidence" value="ECO:0007669"/>
    <property type="project" value="UniProtKB-SubCell"/>
</dbReference>
<dbReference type="InterPro" id="IPR039426">
    <property type="entry name" value="TonB-dep_rcpt-like"/>
</dbReference>
<dbReference type="Gene3D" id="2.40.170.20">
    <property type="entry name" value="TonB-dependent receptor, beta-barrel domain"/>
    <property type="match status" value="1"/>
</dbReference>
<dbReference type="InterPro" id="IPR000531">
    <property type="entry name" value="Beta-barrel_TonB"/>
</dbReference>
<keyword evidence="3 11" id="KW-1134">Transmembrane beta strand</keyword>
<evidence type="ECO:0000256" key="6">
    <source>
        <dbReference type="ARBA" id="ARBA00023004"/>
    </source>
</evidence>
<evidence type="ECO:0000259" key="14">
    <source>
        <dbReference type="Pfam" id="PF07715"/>
    </source>
</evidence>
<evidence type="ECO:0000313" key="15">
    <source>
        <dbReference type="EMBL" id="RZO26523.1"/>
    </source>
</evidence>
<comment type="similarity">
    <text evidence="11 12">Belongs to the TonB-dependent receptor family.</text>
</comment>
<dbReference type="AlphaFoldDB" id="A0A520MZB5"/>
<dbReference type="EMBL" id="SHBH01000011">
    <property type="protein sequence ID" value="RZO26523.1"/>
    <property type="molecule type" value="Genomic_DNA"/>
</dbReference>
<gene>
    <name evidence="15" type="ORF">EVA95_02065</name>
</gene>
<proteinExistence type="inferred from homology"/>
<keyword evidence="2 11" id="KW-0813">Transport</keyword>
<dbReference type="PANTHER" id="PTHR32552:SF81">
    <property type="entry name" value="TONB-DEPENDENT OUTER MEMBRANE RECEPTOR"/>
    <property type="match status" value="1"/>
</dbReference>
<dbReference type="InterPro" id="IPR012910">
    <property type="entry name" value="Plug_dom"/>
</dbReference>
<dbReference type="PANTHER" id="PTHR32552">
    <property type="entry name" value="FERRICHROME IRON RECEPTOR-RELATED"/>
    <property type="match status" value="1"/>
</dbReference>
<comment type="subcellular location">
    <subcellularLocation>
        <location evidence="1 11">Cell outer membrane</location>
        <topology evidence="1 11">Multi-pass membrane protein</topology>
    </subcellularLocation>
</comment>
<feature type="domain" description="TonB-dependent receptor-like beta-barrel" evidence="13">
    <location>
        <begin position="240"/>
        <end position="741"/>
    </location>
</feature>
<keyword evidence="8 12" id="KW-0798">TonB box</keyword>
<evidence type="ECO:0000256" key="1">
    <source>
        <dbReference type="ARBA" id="ARBA00004571"/>
    </source>
</evidence>
<keyword evidence="6" id="KW-0408">Iron</keyword>
<dbReference type="Proteomes" id="UP000319384">
    <property type="component" value="Unassembled WGS sequence"/>
</dbReference>
<comment type="caution">
    <text evidence="15">The sequence shown here is derived from an EMBL/GenBank/DDBJ whole genome shotgun (WGS) entry which is preliminary data.</text>
</comment>
<evidence type="ECO:0000256" key="9">
    <source>
        <dbReference type="ARBA" id="ARBA00023136"/>
    </source>
</evidence>
<sequence length="786" mass="88092">MKLRILGYTNIYLLTFVFLFNINLNSQEEEQVFEEVIVTAEKRDESLQDVSQAVTAITENEIEAKNITSFVDLTAVVPGVTVAKNEGYKTVISIRGVGFETNQNAIAAPSVAYHMDGIFIASPFSLQTDFLDVERIEVLRGPQGTLFGQNSTGGAINVISKKPSTDSLSSKVQVTSGDYGLLKVSSSTNFPISDTLATRFSFSSVRRDGFSENIQLRQELDDANSISLRSDWIMELSDTSSLRFFAQYFDSDRNGAAMKGIDDYLAPDPRELNQDTMSKQELSSKVFAITYESDLGFANLKVMASVQEDDILVVRDNDRHSFDRQLIFSIPGFAGVTYPQAEFNPETSLVDSTTLEVNLISNEPLLNGKLDWTVGAFYMKQEIENHIRGYVDETGADDNNGELIYDCRESFANPSYCYDVNGPDPWFFFEFDFVSDAYPTRESFSIYGQTTYSFSDQMRLISGLRFNEDEVESCVKNFFTSVCDNLEGSSDETTGKIALEYDFNDSTMGYASFTVGSKPGGTNLTYGFSTQEELLNDFRFDSVLVDPMVFRAYEAETLESMEFGIKTDFFDGKARANIAMFSYDYENLQFQATDPDPYRGGVANIPESEIEGVEIEFTALISDSLTFDMNLAFIDSEVTSDYEVLDNVKGYQYFFGFEAERYALRENVNGNDLAKTPDFMADATMTYETYLDSGNTLTAILQFVRRGEFMQRVSNNQFVDIVPEYQIFNLSVGLDFQNDLGLDIILLNATDENGVNSSMTDVFGVAATGIELIPPRQMMARISYDF</sequence>
<organism evidence="15 16">
    <name type="scientific">SAR86 cluster bacterium</name>
    <dbReference type="NCBI Taxonomy" id="2030880"/>
    <lineage>
        <taxon>Bacteria</taxon>
        <taxon>Pseudomonadati</taxon>
        <taxon>Pseudomonadota</taxon>
        <taxon>Gammaproteobacteria</taxon>
        <taxon>SAR86 cluster</taxon>
    </lineage>
</organism>
<keyword evidence="4" id="KW-0410">Iron transport</keyword>
<keyword evidence="7" id="KW-0406">Ion transport</keyword>
<evidence type="ECO:0000256" key="3">
    <source>
        <dbReference type="ARBA" id="ARBA00022452"/>
    </source>
</evidence>
<reference evidence="15 16" key="1">
    <citation type="submission" date="2019-02" db="EMBL/GenBank/DDBJ databases">
        <title>Prokaryotic population dynamics and viral predation in marine succession experiment using metagenomics: the confinement effect.</title>
        <authorList>
            <person name="Haro-Moreno J.M."/>
            <person name="Rodriguez-Valera F."/>
            <person name="Lopez-Perez M."/>
        </authorList>
    </citation>
    <scope>NUCLEOTIDE SEQUENCE [LARGE SCALE GENOMIC DNA]</scope>
    <source>
        <strain evidence="15">MED-G162</strain>
    </source>
</reference>
<dbReference type="Pfam" id="PF07715">
    <property type="entry name" value="Plug"/>
    <property type="match status" value="1"/>
</dbReference>
<dbReference type="InterPro" id="IPR036942">
    <property type="entry name" value="Beta-barrel_TonB_sf"/>
</dbReference>
<evidence type="ECO:0000256" key="11">
    <source>
        <dbReference type="PROSITE-ProRule" id="PRU01360"/>
    </source>
</evidence>
<dbReference type="Pfam" id="PF00593">
    <property type="entry name" value="TonB_dep_Rec_b-barrel"/>
    <property type="match status" value="1"/>
</dbReference>
<name>A0A520MZB5_9GAMM</name>
<evidence type="ECO:0000256" key="8">
    <source>
        <dbReference type="ARBA" id="ARBA00023077"/>
    </source>
</evidence>
<dbReference type="PROSITE" id="PS52016">
    <property type="entry name" value="TONB_DEPENDENT_REC_3"/>
    <property type="match status" value="1"/>
</dbReference>